<keyword evidence="5" id="KW-1185">Reference proteome</keyword>
<dbReference type="InterPro" id="IPR036770">
    <property type="entry name" value="Ankyrin_rpt-contain_sf"/>
</dbReference>
<dbReference type="Pfam" id="PF12796">
    <property type="entry name" value="Ank_2"/>
    <property type="match status" value="1"/>
</dbReference>
<name>A0A395MC39_9HYPO</name>
<evidence type="ECO:0000256" key="2">
    <source>
        <dbReference type="PROSITE-ProRule" id="PRU00023"/>
    </source>
</evidence>
<dbReference type="PROSITE" id="PS50088">
    <property type="entry name" value="ANK_REPEAT"/>
    <property type="match status" value="2"/>
</dbReference>
<dbReference type="PANTHER" id="PTHR10039">
    <property type="entry name" value="AMELOGENIN"/>
    <property type="match status" value="1"/>
</dbReference>
<dbReference type="InterPro" id="IPR056884">
    <property type="entry name" value="NPHP3-like_N"/>
</dbReference>
<sequence length="1224" mass="136757">MQNVSSAVGFTARLKPEIRLAQAISEFSTCLQNKNQRARFKNLHSQSPPSPDDIIRLTEEINRDGARSHRLWRPYGTRLVAILERMRQFAPIGDVLVGGSQNLIACGVWAAVRLSLETSLSFLSYFENVTNMMLRLGRSLSLHKDFATLFPKCPTLQSYICEYTIVMVNICAKIVHDCAKSALSQLAASLTSTFDAAFKPLESDLATWALLIEKSTAVLLAKAELQSHSSVLDRFNRLQITMSTDTAKRQRESRKHRLLAALCPEQSEFDQIWRRERKRGTSSWMYEQDAYKTWLSSKAGSVLWLNGNLGSGKTVTMASAVAQLTLDAPSMDPQGGVTVSYFFCQSSNPKTLSATNLLGSIVGQVLQSPAIEPSFMSSLEQPETMSFSQATPEACIDILIKVTPSNWRGIFVLDGLDEISDEAVDDVFRQLHRLEEHRRSRFDGVRTLSMETADRSKEISAYLAAEVSRWNAIRPLPTELERLMEEQLLVGCQGMFLWLSLQIEDICPRYTQELRSDAEILDILGNLPKDLPGAFDKALSRMVDGKQGSKVFKLVASADPPMNMDELRVASNVEPGNTVWNYSTLIGTGKALISAYGGSLLDIDEEDLRVRFIHYSVLLHLTARSSDEKTGIFHFDLPEAEQMLSAVCVTYLSYAVFENRISKSQKASFAQVPQVTATSVMPSEAFRKGINLLTKHRRQRDAKVDLERLSYELQNQRRRVSDDVHLFLDYAKDHWLLSTRDIWSDDRYRVLPLWRNLITSPIVSDSLPWVSVVQAATWALINNHATLFQHYLHSKDQDSLHAALRTAVDAVRTKFSQIRLRKEGLGWLGPFYLVFPESLPTILASFTDLGCIPFNPALAECPFPSICGPSLMSSATRHLIASLEASSERVVGQSYFLFLMNYLHPQVLLENGSKILHVAISHRYIDLAHELLSKGVEPSGPNLQLCIERKLMSLAGQLVEAGAEVTFNNFQEESPLLFLAIEESNWEFFFALLRRGVFQCDGRYGVKLDTACHRLCRGRPGPKSQFSEAALEALIHYGADIRLKNSAGETPLLLAVRTNQRRLTEILLQHGADPRVGNQLGAQPLHIARDTVIIQHLLRQKADLEAAAGGHVTPLMVAAYQGRAEAVGALLDNGADPNRPIGDVNPNQVLLLRWRDTRMPCFWATAFDLCLARLEQELEERPGASRRGQLLSELVSVAAQFLRRGTSLEIHDCGALIGLMDSLS</sequence>
<dbReference type="EMBL" id="PXXK01000351">
    <property type="protein sequence ID" value="RFN45421.1"/>
    <property type="molecule type" value="Genomic_DNA"/>
</dbReference>
<feature type="repeat" description="ANK" evidence="2">
    <location>
        <begin position="1047"/>
        <end position="1079"/>
    </location>
</feature>
<dbReference type="STRING" id="2594813.A0A395MC39"/>
<dbReference type="SMART" id="SM00248">
    <property type="entry name" value="ANK"/>
    <property type="match status" value="6"/>
</dbReference>
<evidence type="ECO:0000313" key="4">
    <source>
        <dbReference type="EMBL" id="RFN45421.1"/>
    </source>
</evidence>
<evidence type="ECO:0000259" key="3">
    <source>
        <dbReference type="Pfam" id="PF24883"/>
    </source>
</evidence>
<keyword evidence="1" id="KW-0677">Repeat</keyword>
<accession>A0A395MC39</accession>
<protein>
    <submittedName>
        <fullName evidence="4">Nacht domain-containing protein</fullName>
    </submittedName>
</protein>
<feature type="non-terminal residue" evidence="4">
    <location>
        <position position="1224"/>
    </location>
</feature>
<dbReference type="Pfam" id="PF24883">
    <property type="entry name" value="NPHP3_N"/>
    <property type="match status" value="1"/>
</dbReference>
<reference evidence="4 5" key="1">
    <citation type="journal article" date="2018" name="PLoS Pathog.">
        <title>Evolution of structural diversity of trichothecenes, a family of toxins produced by plant pathogenic and entomopathogenic fungi.</title>
        <authorList>
            <person name="Proctor R.H."/>
            <person name="McCormick S.P."/>
            <person name="Kim H.S."/>
            <person name="Cardoza R.E."/>
            <person name="Stanley A.M."/>
            <person name="Lindo L."/>
            <person name="Kelly A."/>
            <person name="Brown D.W."/>
            <person name="Lee T."/>
            <person name="Vaughan M.M."/>
            <person name="Alexander N.J."/>
            <person name="Busman M."/>
            <person name="Gutierrez S."/>
        </authorList>
    </citation>
    <scope>NUCLEOTIDE SEQUENCE [LARGE SCALE GENOMIC DNA]</scope>
    <source>
        <strain evidence="4 5">NRRL 13405</strain>
    </source>
</reference>
<dbReference type="Pfam" id="PF00023">
    <property type="entry name" value="Ank"/>
    <property type="match status" value="1"/>
</dbReference>
<evidence type="ECO:0000313" key="5">
    <source>
        <dbReference type="Proteomes" id="UP000265631"/>
    </source>
</evidence>
<feature type="domain" description="Nephrocystin 3-like N-terminal" evidence="3">
    <location>
        <begin position="280"/>
        <end position="439"/>
    </location>
</feature>
<dbReference type="Gene3D" id="1.25.40.20">
    <property type="entry name" value="Ankyrin repeat-containing domain"/>
    <property type="match status" value="1"/>
</dbReference>
<proteinExistence type="predicted"/>
<gene>
    <name evidence="4" type="ORF">FIE12Z_10286</name>
</gene>
<dbReference type="InterPro" id="IPR002110">
    <property type="entry name" value="Ankyrin_rpt"/>
</dbReference>
<evidence type="ECO:0000256" key="1">
    <source>
        <dbReference type="ARBA" id="ARBA00022737"/>
    </source>
</evidence>
<dbReference type="Proteomes" id="UP000265631">
    <property type="component" value="Unassembled WGS sequence"/>
</dbReference>
<feature type="repeat" description="ANK" evidence="2">
    <location>
        <begin position="1110"/>
        <end position="1138"/>
    </location>
</feature>
<comment type="caution">
    <text evidence="4">The sequence shown here is derived from an EMBL/GenBank/DDBJ whole genome shotgun (WGS) entry which is preliminary data.</text>
</comment>
<keyword evidence="2" id="KW-0040">ANK repeat</keyword>
<dbReference type="PANTHER" id="PTHR10039:SF10">
    <property type="entry name" value="NACHT DOMAIN-CONTAINING PROTEIN"/>
    <property type="match status" value="1"/>
</dbReference>
<dbReference type="SUPFAM" id="SSF48403">
    <property type="entry name" value="Ankyrin repeat"/>
    <property type="match status" value="1"/>
</dbReference>
<dbReference type="Gene3D" id="3.40.50.300">
    <property type="entry name" value="P-loop containing nucleotide triphosphate hydrolases"/>
    <property type="match status" value="1"/>
</dbReference>
<organism evidence="4 5">
    <name type="scientific">Fusarium flagelliforme</name>
    <dbReference type="NCBI Taxonomy" id="2675880"/>
    <lineage>
        <taxon>Eukaryota</taxon>
        <taxon>Fungi</taxon>
        <taxon>Dikarya</taxon>
        <taxon>Ascomycota</taxon>
        <taxon>Pezizomycotina</taxon>
        <taxon>Sordariomycetes</taxon>
        <taxon>Hypocreomycetidae</taxon>
        <taxon>Hypocreales</taxon>
        <taxon>Nectriaceae</taxon>
        <taxon>Fusarium</taxon>
        <taxon>Fusarium incarnatum-equiseti species complex</taxon>
    </lineage>
</organism>
<dbReference type="AlphaFoldDB" id="A0A395MC39"/>
<dbReference type="InterPro" id="IPR027417">
    <property type="entry name" value="P-loop_NTPase"/>
</dbReference>
<dbReference type="PROSITE" id="PS50297">
    <property type="entry name" value="ANK_REP_REGION"/>
    <property type="match status" value="2"/>
</dbReference>